<evidence type="ECO:0000313" key="2">
    <source>
        <dbReference type="Proteomes" id="UP000016860"/>
    </source>
</evidence>
<name>U4QX74_9FIRM</name>
<reference evidence="1 2" key="1">
    <citation type="journal article" date="2013" name="Genome Announc.">
        <title>Draft Genome Sequence of the Cellulolytic Bacterium Clostridium papyrosolvens C7 (ATCC 700395).</title>
        <authorList>
            <person name="Zepeda V."/>
            <person name="Dassa B."/>
            <person name="Borovok I."/>
            <person name="Lamed R."/>
            <person name="Bayer E.A."/>
            <person name="Cate J.H."/>
        </authorList>
    </citation>
    <scope>NUCLEOTIDE SEQUENCE [LARGE SCALE GENOMIC DNA]</scope>
    <source>
        <strain evidence="1 2">C7</strain>
    </source>
</reference>
<dbReference type="STRING" id="1330534.L323_18585"/>
<dbReference type="RefSeq" id="WP_020817088.1">
    <property type="nucleotide sequence ID" value="NZ_ATAY01000094.1"/>
</dbReference>
<comment type="caution">
    <text evidence="1">The sequence shown here is derived from an EMBL/GenBank/DDBJ whole genome shotgun (WGS) entry which is preliminary data.</text>
</comment>
<accession>U4QX74</accession>
<dbReference type="PATRIC" id="fig|1330534.3.peg.3688"/>
<protein>
    <submittedName>
        <fullName evidence="1">Uncharacterized protein</fullName>
    </submittedName>
</protein>
<gene>
    <name evidence="1" type="ORF">L323_18585</name>
</gene>
<dbReference type="EMBL" id="ATAY01000094">
    <property type="protein sequence ID" value="EPR08125.1"/>
    <property type="molecule type" value="Genomic_DNA"/>
</dbReference>
<evidence type="ECO:0000313" key="1">
    <source>
        <dbReference type="EMBL" id="EPR08125.1"/>
    </source>
</evidence>
<dbReference type="Proteomes" id="UP000016860">
    <property type="component" value="Unassembled WGS sequence"/>
</dbReference>
<proteinExistence type="predicted"/>
<sequence>MNKNTELEISNRGFANLAEFNMTGAMAEELEGLDGGFERIKIPSAGSTVFEVPGDDPNEPDSVKEFSAVILYHHPLHAYYQSKYSGGNQPPDCGSFDGIFGEGNPGGNCAKCPYNQFGSGENGSKACKNRRRIYVLREGEIFPVLLSLPTGSLKEFTKYIKRLLSKGRKSNCVVTKFSLKKAVNSGGIAYSQAQFTVDRQLTTEEFSLISTLSEQIKAYSKNVGYDMDLGSEDGVTTNVDSIDLETGEVIEPLR</sequence>
<organism evidence="1 2">
    <name type="scientific">Ruminiclostridium papyrosolvens C7</name>
    <dbReference type="NCBI Taxonomy" id="1330534"/>
    <lineage>
        <taxon>Bacteria</taxon>
        <taxon>Bacillati</taxon>
        <taxon>Bacillota</taxon>
        <taxon>Clostridia</taxon>
        <taxon>Eubacteriales</taxon>
        <taxon>Oscillospiraceae</taxon>
        <taxon>Ruminiclostridium</taxon>
    </lineage>
</organism>
<dbReference type="AlphaFoldDB" id="U4QX74"/>
<dbReference type="OrthoDB" id="2372172at2"/>